<evidence type="ECO:0000256" key="3">
    <source>
        <dbReference type="ARBA" id="ARBA00004240"/>
    </source>
</evidence>
<evidence type="ECO:0000256" key="2">
    <source>
        <dbReference type="ARBA" id="ARBA00004173"/>
    </source>
</evidence>
<dbReference type="VEuPathDB" id="FungiDB:CH63R_06122"/>
<dbReference type="Proteomes" id="UP000092177">
    <property type="component" value="Chromosome 4"/>
</dbReference>
<evidence type="ECO:0000313" key="13">
    <source>
        <dbReference type="EMBL" id="OBR10430.1"/>
    </source>
</evidence>
<feature type="region of interest" description="Disordered" evidence="10">
    <location>
        <begin position="41"/>
        <end position="87"/>
    </location>
</feature>
<evidence type="ECO:0000256" key="8">
    <source>
        <dbReference type="ARBA" id="ARBA00023128"/>
    </source>
</evidence>
<dbReference type="Pfam" id="PF05057">
    <property type="entry name" value="DUF676"/>
    <property type="match status" value="1"/>
</dbReference>
<keyword evidence="9 11" id="KW-0472">Membrane</keyword>
<keyword evidence="14" id="KW-1185">Reference proteome</keyword>
<feature type="region of interest" description="Disordered" evidence="10">
    <location>
        <begin position="457"/>
        <end position="542"/>
    </location>
</feature>
<feature type="compositionally biased region" description="Pro residues" evidence="10">
    <location>
        <begin position="464"/>
        <end position="476"/>
    </location>
</feature>
<sequence length="1285" mass="143547">MEQATPSAVKPCSLFTSRDPENAGDIMSELKNWTREAEIAVLDDVATAQSDSSGSTPSPPGQPSEETHVDRPETPPRPCPPSPSNPDLRLPGFAHIYGDVDGLGYNETSVDIVCVPCPGADPVDTWARDPLREGCFGRPGDDVHVPSQPIGRHFPRATRLWVRQGIRKEVSKARVLLYRHRELADGVTLDELADDLIEQVWSVRYGPQRSRPLFFIAHSVGGLVVKMALLRATRRVEYKPFMYNCHGISFFATPHRGSSYLSMNNLEDSIRRLLRLQRPLPRSISDSLRLGHKPLLTMHEEFSKIASELRIWTFYETIDSQLSGSGSTSRGPAKEVRFGAPIASIKSSLVGVRQERVFSLDSEHADCASFGEGNAETMAGYLRELAAAVDKATALSEMHVHTPLNLKTRVKVEIIGFFEDPDAEMESAIRLYFTKLHLQEFLDKGPERCLEERLRRTALRPSSDPAPAPAPIPPAGPDQEDSQTSNNGGLGILSGFQELGQKIWPGRSDSGSRPKSSDSESQDSPGIVVTRPSIAVGSKSAPVDAVRRMQSLKVPALSPPGFGRPSSRSSNAESTRSDPTELELSPRAAANAESPGVEVGLEKSNSEPLSRRQDRLSRASALDDLTAGFSRPDPASRKFMWIHTPFTNPSWVKDVLGKLANPHDPSFIKASNSDNWASKHVIGRHSQSQASFVKPACSFIPPGSASSPHPSPSLSGRTSPGSGPSSAYLYMYLPFLHFDTYINVLRRRNFIKRRMQHGRSRPVPSEIAQLESAELRMIWEYIGYDPPLNYRRTLDQFAYPSLRDTWARDDDQMLYKLTKNHSPSGADRDQLGLQRRQTSGSAWSPTEKLTPSSTDLPDEEPTNTEDEDQDLEEAIRDGKVLMVDQLWLWAIDTTTLSTFFNRRESRPKEGPLFQQADLRNSVYNELNGDLTGRCENALDLAAFIVLHAVTVLLDRSSHPDLEVFRIFEEAISMLTERMTSSLKRFRMQTFKDFGGGGGGGVDSDSDADSNRPESIKKRHKRELEEAERENRENTSALMELRDLEDELKSLERLFETQDGVVRNMKAVLEADEVRHQTHNGQMYLDEALHKLDEYKSQTMEMLKRVDTTRNDYEKLLEMVQRKAQVDEVRWSRLQTELASSQNLSVMIFTTFTVIFLPLSFFTSLFGMNTAEWEAQVPSIRFVGAVSLPLSAFIIAAALVAAFSGRAQGLVRTAYKGGKGAVGAAAALLGKVVPREKRERRHVKRAEKAEKKPKKRDRGYDFWQSVRRERASEYRIPEVNRNKARV</sequence>
<feature type="region of interest" description="Disordered" evidence="10">
    <location>
        <begin position="1"/>
        <end position="24"/>
    </location>
</feature>
<dbReference type="GO" id="GO:0046873">
    <property type="term" value="F:metal ion transmembrane transporter activity"/>
    <property type="evidence" value="ECO:0007669"/>
    <property type="project" value="InterPro"/>
</dbReference>
<evidence type="ECO:0000256" key="4">
    <source>
        <dbReference type="ARBA" id="ARBA00007920"/>
    </source>
</evidence>
<comment type="similarity">
    <text evidence="4">Belongs to the putative lipase ROG1 family.</text>
</comment>
<feature type="compositionally biased region" description="Basic and acidic residues" evidence="10">
    <location>
        <begin position="65"/>
        <end position="74"/>
    </location>
</feature>
<dbReference type="Gene3D" id="1.20.58.340">
    <property type="entry name" value="Magnesium transport protein CorA, transmembrane region"/>
    <property type="match status" value="1"/>
</dbReference>
<dbReference type="EMBL" id="LTAN01000004">
    <property type="protein sequence ID" value="OBR10430.1"/>
    <property type="molecule type" value="Genomic_DNA"/>
</dbReference>
<dbReference type="Pfam" id="PF01544">
    <property type="entry name" value="CorA"/>
    <property type="match status" value="1"/>
</dbReference>
<feature type="compositionally biased region" description="Basic and acidic residues" evidence="10">
    <location>
        <begin position="600"/>
        <end position="617"/>
    </location>
</feature>
<reference evidence="14" key="1">
    <citation type="journal article" date="2017" name="BMC Genomics">
        <title>Gapless genome assembly of Colletotrichum higginsianum reveals chromosome structure and association of transposable elements with secondary metabolite gene clusters.</title>
        <authorList>
            <person name="Dallery J.-F."/>
            <person name="Lapalu N."/>
            <person name="Zampounis A."/>
            <person name="Pigne S."/>
            <person name="Luyten I."/>
            <person name="Amselem J."/>
            <person name="Wittenberg A.H.J."/>
            <person name="Zhou S."/>
            <person name="de Queiroz M.V."/>
            <person name="Robin G.P."/>
            <person name="Auger A."/>
            <person name="Hainaut M."/>
            <person name="Henrissat B."/>
            <person name="Kim K.-T."/>
            <person name="Lee Y.-H."/>
            <person name="Lespinet O."/>
            <person name="Schwartz D.C."/>
            <person name="Thon M.R."/>
            <person name="O'Connell R.J."/>
        </authorList>
    </citation>
    <scope>NUCLEOTIDE SEQUENCE [LARGE SCALE GENOMIC DNA]</scope>
    <source>
        <strain evidence="14">IMI 349063</strain>
    </source>
</reference>
<dbReference type="GO" id="GO:0005783">
    <property type="term" value="C:endoplasmic reticulum"/>
    <property type="evidence" value="ECO:0007669"/>
    <property type="project" value="UniProtKB-SubCell"/>
</dbReference>
<evidence type="ECO:0000256" key="6">
    <source>
        <dbReference type="ARBA" id="ARBA00022824"/>
    </source>
</evidence>
<dbReference type="InterPro" id="IPR052374">
    <property type="entry name" value="SERAC1"/>
</dbReference>
<dbReference type="KEGG" id="chig:CH63R_06122"/>
<feature type="compositionally biased region" description="Pro residues" evidence="10">
    <location>
        <begin position="75"/>
        <end position="84"/>
    </location>
</feature>
<feature type="region of interest" description="Disordered" evidence="10">
    <location>
        <begin position="554"/>
        <end position="618"/>
    </location>
</feature>
<evidence type="ECO:0000256" key="11">
    <source>
        <dbReference type="SAM" id="Phobius"/>
    </source>
</evidence>
<keyword evidence="6" id="KW-0256">Endoplasmic reticulum</keyword>
<keyword evidence="7 11" id="KW-1133">Transmembrane helix</keyword>
<evidence type="ECO:0000256" key="9">
    <source>
        <dbReference type="ARBA" id="ARBA00023136"/>
    </source>
</evidence>
<evidence type="ECO:0000256" key="5">
    <source>
        <dbReference type="ARBA" id="ARBA00022692"/>
    </source>
</evidence>
<organism evidence="13 14">
    <name type="scientific">Colletotrichum higginsianum (strain IMI 349063)</name>
    <name type="common">Crucifer anthracnose fungus</name>
    <dbReference type="NCBI Taxonomy" id="759273"/>
    <lineage>
        <taxon>Eukaryota</taxon>
        <taxon>Fungi</taxon>
        <taxon>Dikarya</taxon>
        <taxon>Ascomycota</taxon>
        <taxon>Pezizomycotina</taxon>
        <taxon>Sordariomycetes</taxon>
        <taxon>Hypocreomycetidae</taxon>
        <taxon>Glomerellales</taxon>
        <taxon>Glomerellaceae</taxon>
        <taxon>Colletotrichum</taxon>
        <taxon>Colletotrichum destructivum species complex</taxon>
    </lineage>
</organism>
<feature type="compositionally biased region" description="Basic residues" evidence="10">
    <location>
        <begin position="1238"/>
        <end position="1256"/>
    </location>
</feature>
<dbReference type="GO" id="GO:0005739">
    <property type="term" value="C:mitochondrion"/>
    <property type="evidence" value="ECO:0007669"/>
    <property type="project" value="UniProtKB-SubCell"/>
</dbReference>
<dbReference type="InterPro" id="IPR007751">
    <property type="entry name" value="DUF676_lipase-like"/>
</dbReference>
<evidence type="ECO:0000256" key="7">
    <source>
        <dbReference type="ARBA" id="ARBA00022989"/>
    </source>
</evidence>
<feature type="region of interest" description="Disordered" evidence="10">
    <location>
        <begin position="996"/>
        <end position="1033"/>
    </location>
</feature>
<dbReference type="SUPFAM" id="SSF144083">
    <property type="entry name" value="Magnesium transport protein CorA, transmembrane region"/>
    <property type="match status" value="1"/>
</dbReference>
<evidence type="ECO:0000256" key="10">
    <source>
        <dbReference type="SAM" id="MobiDB-lite"/>
    </source>
</evidence>
<comment type="subcellular location">
    <subcellularLocation>
        <location evidence="3">Endoplasmic reticulum</location>
    </subcellularLocation>
    <subcellularLocation>
        <location evidence="1">Membrane</location>
        <topology evidence="1">Multi-pass membrane protein</topology>
    </subcellularLocation>
    <subcellularLocation>
        <location evidence="2">Mitochondrion</location>
    </subcellularLocation>
</comment>
<feature type="region of interest" description="Disordered" evidence="10">
    <location>
        <begin position="818"/>
        <end position="870"/>
    </location>
</feature>
<accession>A0A1B7YES2</accession>
<dbReference type="PANTHER" id="PTHR48182">
    <property type="entry name" value="PROTEIN SERAC1"/>
    <property type="match status" value="1"/>
</dbReference>
<dbReference type="InterPro" id="IPR045863">
    <property type="entry name" value="CorA_TM1_TM2"/>
</dbReference>
<dbReference type="InterPro" id="IPR002523">
    <property type="entry name" value="MgTranspt_CorA/ZnTranspt_ZntB"/>
</dbReference>
<dbReference type="RefSeq" id="XP_018158947.1">
    <property type="nucleotide sequence ID" value="XM_018301097.1"/>
</dbReference>
<gene>
    <name evidence="13" type="ORF">CH63R_06122</name>
</gene>
<feature type="region of interest" description="Disordered" evidence="10">
    <location>
        <begin position="1238"/>
        <end position="1257"/>
    </location>
</feature>
<keyword evidence="5 11" id="KW-0812">Transmembrane</keyword>
<keyword evidence="8" id="KW-0496">Mitochondrion</keyword>
<dbReference type="PANTHER" id="PTHR48182:SF2">
    <property type="entry name" value="PROTEIN SERAC1"/>
    <property type="match status" value="1"/>
</dbReference>
<feature type="compositionally biased region" description="Acidic residues" evidence="10">
    <location>
        <begin position="856"/>
        <end position="870"/>
    </location>
</feature>
<name>A0A1B7YES2_COLHI</name>
<dbReference type="GO" id="GO:0016020">
    <property type="term" value="C:membrane"/>
    <property type="evidence" value="ECO:0007669"/>
    <property type="project" value="UniProtKB-SubCell"/>
</dbReference>
<protein>
    <submittedName>
        <fullName evidence="13">Ankyrin repeat protein</fullName>
    </submittedName>
</protein>
<dbReference type="OrthoDB" id="361039at2759"/>
<proteinExistence type="inferred from homology"/>
<evidence type="ECO:0000313" key="14">
    <source>
        <dbReference type="Proteomes" id="UP000092177"/>
    </source>
</evidence>
<feature type="compositionally biased region" description="Polar residues" evidence="10">
    <location>
        <begin position="835"/>
        <end position="853"/>
    </location>
</feature>
<dbReference type="Gene3D" id="3.40.50.1820">
    <property type="entry name" value="alpha/beta hydrolase"/>
    <property type="match status" value="1"/>
</dbReference>
<comment type="caution">
    <text evidence="13">The sequence shown here is derived from an EMBL/GenBank/DDBJ whole genome shotgun (WGS) entry which is preliminary data.</text>
</comment>
<dbReference type="InterPro" id="IPR029058">
    <property type="entry name" value="AB_hydrolase_fold"/>
</dbReference>
<feature type="domain" description="DUF676" evidence="12">
    <location>
        <begin position="190"/>
        <end position="262"/>
    </location>
</feature>
<feature type="transmembrane region" description="Helical" evidence="11">
    <location>
        <begin position="1179"/>
        <end position="1202"/>
    </location>
</feature>
<dbReference type="SUPFAM" id="SSF53474">
    <property type="entry name" value="alpha/beta-Hydrolases"/>
    <property type="match status" value="1"/>
</dbReference>
<evidence type="ECO:0000256" key="1">
    <source>
        <dbReference type="ARBA" id="ARBA00004141"/>
    </source>
</evidence>
<feature type="compositionally biased region" description="Low complexity" evidence="10">
    <location>
        <begin position="559"/>
        <end position="574"/>
    </location>
</feature>
<evidence type="ECO:0000259" key="12">
    <source>
        <dbReference type="Pfam" id="PF05057"/>
    </source>
</evidence>
<dbReference type="GeneID" id="28865204"/>
<feature type="transmembrane region" description="Helical" evidence="11">
    <location>
        <begin position="1143"/>
        <end position="1167"/>
    </location>
</feature>